<dbReference type="AlphaFoldDB" id="A0A1H6J8W6"/>
<feature type="domain" description="Fructose-1-6-bisphosphatase class 1 C-terminal" evidence="11">
    <location>
        <begin position="183"/>
        <end position="304"/>
    </location>
</feature>
<proteinExistence type="inferred from homology"/>
<keyword evidence="13" id="KW-1185">Reference proteome</keyword>
<dbReference type="GO" id="GO:0000287">
    <property type="term" value="F:magnesium ion binding"/>
    <property type="evidence" value="ECO:0007669"/>
    <property type="project" value="UniProtKB-UniRule"/>
</dbReference>
<dbReference type="NCBIfam" id="NF006786">
    <property type="entry name" value="PRK09293.3-3"/>
    <property type="match status" value="1"/>
</dbReference>
<name>A0A1H6J8W6_9EURY</name>
<keyword evidence="7" id="KW-0460">Magnesium</keyword>
<dbReference type="OrthoDB" id="146513at2157"/>
<comment type="caution">
    <text evidence="7">Lacks conserved residue(s) required for the propagation of feature annotation.</text>
</comment>
<comment type="subcellular location">
    <subcellularLocation>
        <location evidence="7">Cytoplasm</location>
    </subcellularLocation>
</comment>
<dbReference type="PANTHER" id="PTHR11556">
    <property type="entry name" value="FRUCTOSE-1,6-BISPHOSPHATASE-RELATED"/>
    <property type="match status" value="1"/>
</dbReference>
<organism evidence="12 13">
    <name type="scientific">Halopenitus malekzadehii</name>
    <dbReference type="NCBI Taxonomy" id="1267564"/>
    <lineage>
        <taxon>Archaea</taxon>
        <taxon>Methanobacteriati</taxon>
        <taxon>Methanobacteriota</taxon>
        <taxon>Stenosarchaea group</taxon>
        <taxon>Halobacteria</taxon>
        <taxon>Halobacteriales</taxon>
        <taxon>Haloferacaceae</taxon>
        <taxon>Halopenitus</taxon>
    </lineage>
</organism>
<feature type="compositionally biased region" description="Basic and acidic residues" evidence="9">
    <location>
        <begin position="1"/>
        <end position="19"/>
    </location>
</feature>
<keyword evidence="4 7" id="KW-0378">Hydrolase</keyword>
<feature type="region of interest" description="Disordered" evidence="9">
    <location>
        <begin position="1"/>
        <end position="20"/>
    </location>
</feature>
<evidence type="ECO:0000256" key="8">
    <source>
        <dbReference type="RuleBase" id="RU000508"/>
    </source>
</evidence>
<dbReference type="PANTHER" id="PTHR11556:SF35">
    <property type="entry name" value="SEDOHEPTULOSE-1,7-BISPHOSPHATASE, CHLOROPLASTIC"/>
    <property type="match status" value="1"/>
</dbReference>
<dbReference type="InterPro" id="IPR000146">
    <property type="entry name" value="FBPase_class-1"/>
</dbReference>
<gene>
    <name evidence="7" type="primary">fbp</name>
    <name evidence="12" type="ORF">SAMN05192561_10680</name>
</gene>
<dbReference type="HAMAP" id="MF_01855">
    <property type="entry name" value="FBPase_class1"/>
    <property type="match status" value="1"/>
</dbReference>
<evidence type="ECO:0000256" key="6">
    <source>
        <dbReference type="ARBA" id="ARBA00024331"/>
    </source>
</evidence>
<keyword evidence="7" id="KW-0479">Metal-binding</keyword>
<comment type="pathway">
    <text evidence="6">Carbohydrate biosynthesis.</text>
</comment>
<feature type="binding site" evidence="7">
    <location>
        <position position="254"/>
    </location>
    <ligand>
        <name>Mg(2+)</name>
        <dbReference type="ChEBI" id="CHEBI:18420"/>
        <label>2</label>
    </ligand>
</feature>
<evidence type="ECO:0000256" key="9">
    <source>
        <dbReference type="SAM" id="MobiDB-lite"/>
    </source>
</evidence>
<accession>A0A1H6J8W6</accession>
<evidence type="ECO:0000259" key="10">
    <source>
        <dbReference type="Pfam" id="PF00316"/>
    </source>
</evidence>
<evidence type="ECO:0000256" key="2">
    <source>
        <dbReference type="ARBA" id="ARBA00010941"/>
    </source>
</evidence>
<evidence type="ECO:0000259" key="11">
    <source>
        <dbReference type="Pfam" id="PF18913"/>
    </source>
</evidence>
<reference evidence="12 13" key="1">
    <citation type="submission" date="2016-10" db="EMBL/GenBank/DDBJ databases">
        <authorList>
            <person name="de Groot N.N."/>
        </authorList>
    </citation>
    <scope>NUCLEOTIDE SEQUENCE [LARGE SCALE GENOMIC DNA]</scope>
    <source>
        <strain evidence="12 13">IBRC-M10418</strain>
    </source>
</reference>
<feature type="binding site" evidence="7">
    <location>
        <position position="105"/>
    </location>
    <ligand>
        <name>Mg(2+)</name>
        <dbReference type="ChEBI" id="CHEBI:18420"/>
        <label>2</label>
    </ligand>
</feature>
<feature type="binding site" evidence="7">
    <location>
        <position position="218"/>
    </location>
    <ligand>
        <name>substrate</name>
    </ligand>
</feature>
<keyword evidence="5 7" id="KW-0119">Carbohydrate metabolism</keyword>
<dbReference type="Pfam" id="PF00316">
    <property type="entry name" value="FBPase"/>
    <property type="match status" value="1"/>
</dbReference>
<dbReference type="STRING" id="1267564.SAMN05192561_10680"/>
<dbReference type="GO" id="GO:0005986">
    <property type="term" value="P:sucrose biosynthetic process"/>
    <property type="evidence" value="ECO:0007669"/>
    <property type="project" value="TreeGrafter"/>
</dbReference>
<evidence type="ECO:0000256" key="3">
    <source>
        <dbReference type="ARBA" id="ARBA00022490"/>
    </source>
</evidence>
<dbReference type="EC" id="3.1.3.11" evidence="7"/>
<keyword evidence="3 7" id="KW-0963">Cytoplasm</keyword>
<evidence type="ECO:0000313" key="13">
    <source>
        <dbReference type="Proteomes" id="UP000199215"/>
    </source>
</evidence>
<feature type="binding site" evidence="7">
    <location>
        <position position="104"/>
    </location>
    <ligand>
        <name>Mg(2+)</name>
        <dbReference type="ChEBI" id="CHEBI:18420"/>
        <label>1</label>
    </ligand>
</feature>
<feature type="binding site" evidence="7">
    <location>
        <position position="248"/>
    </location>
    <ligand>
        <name>substrate</name>
    </ligand>
</feature>
<dbReference type="Gene3D" id="3.40.190.80">
    <property type="match status" value="1"/>
</dbReference>
<feature type="binding site" evidence="7">
    <location>
        <position position="85"/>
    </location>
    <ligand>
        <name>Mg(2+)</name>
        <dbReference type="ChEBI" id="CHEBI:18420"/>
        <label>1</label>
    </ligand>
</feature>
<dbReference type="Gene3D" id="3.30.540.10">
    <property type="entry name" value="Fructose-1,6-Bisphosphatase, subunit A, domain 1"/>
    <property type="match status" value="1"/>
</dbReference>
<evidence type="ECO:0000256" key="5">
    <source>
        <dbReference type="ARBA" id="ARBA00023277"/>
    </source>
</evidence>
<sequence length="306" mass="32370">MSDTERSDDRETTGVDRDPTAVVESVFDVVADAAPEIRRALPGRRVESGADNPSGETVMAADVYADDLLADRIASVEGVGEFASEERESPADVGDGLAVAIDPLDGSSNLRSNNAMGTVVGVYDAPLPASGRDLVGAGYVLYGPITTMIVATEDGVREEVVETDSDAETTGVTRTVVEKSIELPDDPTVYGFGGRVPDWPPAFESYAREIESELKLRYGGAMVGDVNQVLTYGGVFAYPALEDAPNGKLRLQFEANPIAYIIEQAGGAASDGVQDILDVPPEKVHQRVPLHVGSTSLIDRLEDALA</sequence>
<feature type="binding site" evidence="7">
    <location>
        <position position="102"/>
    </location>
    <ligand>
        <name>Mg(2+)</name>
        <dbReference type="ChEBI" id="CHEBI:18420"/>
        <label>1</label>
    </ligand>
</feature>
<dbReference type="GO" id="GO:0042132">
    <property type="term" value="F:fructose 1,6-bisphosphate 1-phosphatase activity"/>
    <property type="evidence" value="ECO:0007669"/>
    <property type="project" value="UniProtKB-UniRule"/>
</dbReference>
<dbReference type="EMBL" id="FNWU01000006">
    <property type="protein sequence ID" value="SEH55395.1"/>
    <property type="molecule type" value="Genomic_DNA"/>
</dbReference>
<comment type="catalytic activity">
    <reaction evidence="1 7">
        <text>beta-D-fructose 1,6-bisphosphate + H2O = beta-D-fructose 6-phosphate + phosphate</text>
        <dbReference type="Rhea" id="RHEA:11064"/>
        <dbReference type="ChEBI" id="CHEBI:15377"/>
        <dbReference type="ChEBI" id="CHEBI:32966"/>
        <dbReference type="ChEBI" id="CHEBI:43474"/>
        <dbReference type="ChEBI" id="CHEBI:57634"/>
        <dbReference type="EC" id="3.1.3.11"/>
    </reaction>
</comment>
<dbReference type="GO" id="GO:0030388">
    <property type="term" value="P:fructose 1,6-bisphosphate metabolic process"/>
    <property type="evidence" value="ECO:0007669"/>
    <property type="project" value="TreeGrafter"/>
</dbReference>
<dbReference type="InterPro" id="IPR033391">
    <property type="entry name" value="FBPase_N"/>
</dbReference>
<evidence type="ECO:0000313" key="12">
    <source>
        <dbReference type="EMBL" id="SEH55395.1"/>
    </source>
</evidence>
<feature type="binding site" evidence="7">
    <location>
        <begin position="105"/>
        <end position="108"/>
    </location>
    <ligand>
        <name>substrate</name>
    </ligand>
</feature>
<dbReference type="Proteomes" id="UP000199215">
    <property type="component" value="Unassembled WGS sequence"/>
</dbReference>
<dbReference type="RefSeq" id="WP_092817240.1">
    <property type="nucleotide sequence ID" value="NZ_FNWU01000006.1"/>
</dbReference>
<dbReference type="InterPro" id="IPR028343">
    <property type="entry name" value="FBPtase"/>
</dbReference>
<dbReference type="Pfam" id="PF18913">
    <property type="entry name" value="FBPase_C"/>
    <property type="match status" value="1"/>
</dbReference>
<comment type="subunit">
    <text evidence="7">Homotetramer.</text>
</comment>
<dbReference type="PIRSF" id="PIRSF000904">
    <property type="entry name" value="FBPtase_SBPase"/>
    <property type="match status" value="1"/>
</dbReference>
<dbReference type="PRINTS" id="PR00115">
    <property type="entry name" value="F16BPHPHTASE"/>
</dbReference>
<feature type="binding site" evidence="7">
    <location>
        <position position="102"/>
    </location>
    <ligand>
        <name>Mg(2+)</name>
        <dbReference type="ChEBI" id="CHEBI:18420"/>
        <label>2</label>
    </ligand>
</feature>
<evidence type="ECO:0000256" key="4">
    <source>
        <dbReference type="ARBA" id="ARBA00022801"/>
    </source>
</evidence>
<dbReference type="SUPFAM" id="SSF56655">
    <property type="entry name" value="Carbohydrate phosphatase"/>
    <property type="match status" value="1"/>
</dbReference>
<comment type="similarity">
    <text evidence="2 7 8">Belongs to the FBPase class 1 family.</text>
</comment>
<evidence type="ECO:0000256" key="7">
    <source>
        <dbReference type="HAMAP-Rule" id="MF_01855"/>
    </source>
</evidence>
<evidence type="ECO:0000256" key="1">
    <source>
        <dbReference type="ARBA" id="ARBA00001273"/>
    </source>
</evidence>
<dbReference type="GO" id="GO:0005737">
    <property type="term" value="C:cytoplasm"/>
    <property type="evidence" value="ECO:0007669"/>
    <property type="project" value="UniProtKB-SubCell"/>
</dbReference>
<dbReference type="GO" id="GO:0006002">
    <property type="term" value="P:fructose 6-phosphate metabolic process"/>
    <property type="evidence" value="ECO:0007669"/>
    <property type="project" value="TreeGrafter"/>
</dbReference>
<comment type="cofactor">
    <cofactor evidence="7">
        <name>Mg(2+)</name>
        <dbReference type="ChEBI" id="CHEBI:18420"/>
    </cofactor>
    <text evidence="7">Binds 2 magnesium ions per subunit.</text>
</comment>
<dbReference type="GO" id="GO:0006000">
    <property type="term" value="P:fructose metabolic process"/>
    <property type="evidence" value="ECO:0007669"/>
    <property type="project" value="TreeGrafter"/>
</dbReference>
<protein>
    <recommendedName>
        <fullName evidence="7">Fructose-1,6-bisphosphatase class 1</fullName>
        <shortName evidence="7">FBPase class 1</shortName>
        <ecNumber evidence="7">3.1.3.11</ecNumber>
    </recommendedName>
    <alternativeName>
        <fullName evidence="7">D-fructose-1,6-bisphosphate 1-phosphohydrolase class 1</fullName>
    </alternativeName>
</protein>
<feature type="domain" description="Fructose-1-6-bisphosphatase class I N-terminal" evidence="10">
    <location>
        <begin position="47"/>
        <end position="161"/>
    </location>
</feature>
<dbReference type="InterPro" id="IPR044015">
    <property type="entry name" value="FBPase_C_dom"/>
</dbReference>
<dbReference type="GO" id="GO:0006094">
    <property type="term" value="P:gluconeogenesis"/>
    <property type="evidence" value="ECO:0007669"/>
    <property type="project" value="UniProtKB-UniRule"/>
</dbReference>